<evidence type="ECO:0000256" key="2">
    <source>
        <dbReference type="ARBA" id="ARBA00022737"/>
    </source>
</evidence>
<dbReference type="SMART" id="SM00320">
    <property type="entry name" value="WD40"/>
    <property type="match status" value="6"/>
</dbReference>
<dbReference type="PANTHER" id="PTHR19848:SF8">
    <property type="entry name" value="F-BOX AND WD REPEAT DOMAIN CONTAINING 7"/>
    <property type="match status" value="1"/>
</dbReference>
<feature type="repeat" description="WD" evidence="3">
    <location>
        <begin position="733"/>
        <end position="773"/>
    </location>
</feature>
<dbReference type="Proteomes" id="UP000664169">
    <property type="component" value="Unassembled WGS sequence"/>
</dbReference>
<organism evidence="5 6">
    <name type="scientific">Gomphillus americanus</name>
    <dbReference type="NCBI Taxonomy" id="1940652"/>
    <lineage>
        <taxon>Eukaryota</taxon>
        <taxon>Fungi</taxon>
        <taxon>Dikarya</taxon>
        <taxon>Ascomycota</taxon>
        <taxon>Pezizomycotina</taxon>
        <taxon>Lecanoromycetes</taxon>
        <taxon>OSLEUM clade</taxon>
        <taxon>Ostropomycetidae</taxon>
        <taxon>Ostropales</taxon>
        <taxon>Graphidaceae</taxon>
        <taxon>Gomphilloideae</taxon>
        <taxon>Gomphillus</taxon>
    </lineage>
</organism>
<comment type="caution">
    <text evidence="5">The sequence shown here is derived from an EMBL/GenBank/DDBJ whole genome shotgun (WGS) entry which is preliminary data.</text>
</comment>
<feature type="repeat" description="WD" evidence="3">
    <location>
        <begin position="818"/>
        <end position="859"/>
    </location>
</feature>
<dbReference type="PROSITE" id="PS50294">
    <property type="entry name" value="WD_REPEATS_REGION"/>
    <property type="match status" value="3"/>
</dbReference>
<evidence type="ECO:0000256" key="1">
    <source>
        <dbReference type="ARBA" id="ARBA00022574"/>
    </source>
</evidence>
<dbReference type="Pfam" id="PF00400">
    <property type="entry name" value="WD40"/>
    <property type="match status" value="3"/>
</dbReference>
<dbReference type="AlphaFoldDB" id="A0A8H3ENR2"/>
<dbReference type="InterPro" id="IPR015943">
    <property type="entry name" value="WD40/YVTN_repeat-like_dom_sf"/>
</dbReference>
<protein>
    <recommendedName>
        <fullName evidence="4">Nephrocystin 3-like N-terminal domain-containing protein</fullName>
    </recommendedName>
</protein>
<dbReference type="Gene3D" id="2.130.10.10">
    <property type="entry name" value="YVTN repeat-like/Quinoprotein amine dehydrogenase"/>
    <property type="match status" value="3"/>
</dbReference>
<feature type="repeat" description="WD" evidence="3">
    <location>
        <begin position="528"/>
        <end position="561"/>
    </location>
</feature>
<name>A0A8H3ENR2_9LECA</name>
<gene>
    <name evidence="5" type="ORF">GOMPHAMPRED_005100</name>
</gene>
<dbReference type="InterPro" id="IPR011047">
    <property type="entry name" value="Quinoprotein_ADH-like_sf"/>
</dbReference>
<dbReference type="SUPFAM" id="SSF50998">
    <property type="entry name" value="Quinoprotein alcohol dehydrogenase-like"/>
    <property type="match status" value="2"/>
</dbReference>
<feature type="domain" description="Nephrocystin 3-like N-terminal" evidence="4">
    <location>
        <begin position="15"/>
        <end position="121"/>
    </location>
</feature>
<dbReference type="InterPro" id="IPR001680">
    <property type="entry name" value="WD40_rpt"/>
</dbReference>
<keyword evidence="2" id="KW-0677">Repeat</keyword>
<accession>A0A8H3ENR2</accession>
<dbReference type="EMBL" id="CAJPDQ010000003">
    <property type="protein sequence ID" value="CAF9907412.1"/>
    <property type="molecule type" value="Genomic_DNA"/>
</dbReference>
<evidence type="ECO:0000313" key="5">
    <source>
        <dbReference type="EMBL" id="CAF9907412.1"/>
    </source>
</evidence>
<evidence type="ECO:0000256" key="3">
    <source>
        <dbReference type="PROSITE-ProRule" id="PRU00221"/>
    </source>
</evidence>
<dbReference type="PROSITE" id="PS50082">
    <property type="entry name" value="WD_REPEATS_2"/>
    <property type="match status" value="4"/>
</dbReference>
<evidence type="ECO:0000313" key="6">
    <source>
        <dbReference type="Proteomes" id="UP000664169"/>
    </source>
</evidence>
<dbReference type="InterPro" id="IPR056884">
    <property type="entry name" value="NPHP3-like_N"/>
</dbReference>
<proteinExistence type="predicted"/>
<feature type="repeat" description="WD" evidence="3">
    <location>
        <begin position="860"/>
        <end position="901"/>
    </location>
</feature>
<dbReference type="PANTHER" id="PTHR19848">
    <property type="entry name" value="WD40 REPEAT PROTEIN"/>
    <property type="match status" value="1"/>
</dbReference>
<reference evidence="5" key="1">
    <citation type="submission" date="2021-03" db="EMBL/GenBank/DDBJ databases">
        <authorList>
            <person name="Tagirdzhanova G."/>
        </authorList>
    </citation>
    <scope>NUCLEOTIDE SEQUENCE</scope>
</reference>
<dbReference type="OrthoDB" id="674604at2759"/>
<evidence type="ECO:0000259" key="4">
    <source>
        <dbReference type="Pfam" id="PF24883"/>
    </source>
</evidence>
<dbReference type="Pfam" id="PF24883">
    <property type="entry name" value="NPHP3_N"/>
    <property type="match status" value="1"/>
</dbReference>
<keyword evidence="1 3" id="KW-0853">WD repeat</keyword>
<sequence length="1048" mass="117909">MGSKCLPQTRIKVLQEIRNWVDRPQGKPIFWLNGMAGLGKSTILRTVGTEYHEKDQLGASFFFKRGAGDQGTSARLFSTLARQLARNVPPIYDLIREAVLKDLDIGLKPFELQFKHLILGPIVALNGHSQPLLLLSTLSTNVEQTQGKPSHAHVRISVSSRPDDAPQDGFRDISSSAYTSIVLHTASRDIVTDDILRYLEAGFAQIRKSQSQKGLTPDWPGEDTLPRLVNMASPLFIYAATVCRFVGERRSELQSRLKAVLQNTDLEADLQAIVGSIIVFAESLSTRAMAELLSMEEEHINQRLEGLQPVLMLPSQWDAPVKTLHLSFNNFLLNPEIQRHNFWINAQEAHQNLASRCLKHLRQDICSLRKPGYLRSDIDQAIIARCLPQNVQYACQYWIIHVIAGQHWISDYDHQVSLIFQESFLHWFEALCLLGRVSEIVSMLSGLLKTMSKQHSEELRSIIHDARRFVLMSKEIDNVAPLQLYSSCLAFAPQNSIVRKIYQQCLPPWLIRLPSVPFYHISNLLRLSEGHSHAPKCLAFSPNGKALASAAHRGKVCLWDVVIGVLLQSWNAAARKPDYSRVIAFDTGGRFLLGDGYTETIHIWNYSSAKLRYDRMEDKPKGSIYSSFSLDVNVWNLVKKQLQRRLEVRPSHDASMALSPDNRLLAHTPAKQSSGFYLDTWIVEINELYQAIEQDSSKITAMLFSPHSSHFAYALGTGIKLWNVTSRQIDKNLGGHIDSIDLLAFSSNINLLASGSPMAIKLWNIMKGQLLQTLERGSALSYQSAVTFSPNGRTLATAIAPSITLWDASTVEVWQNVPESDSNLVTSTELSPSGQIVASASRDRKIRVWKMTCGRLPHTLEGHESIPEHLAFSHNSEFLASCSKNEEVKLWKIKTGELHRQFNGSASIASVPIGWNQSGGFVAFSPDDKMLLSTGLLFGSLWNIHAARLERELRSCQDFIDHISWVNYQKFDNLMETYMVAPIQPRLSGQRFTMQKGVLHVNNQKLLWLPDRYQRHFKQHGDSICIGSDIGNLLFLEIAPDHSLSNLL</sequence>
<keyword evidence="6" id="KW-1185">Reference proteome</keyword>